<dbReference type="PRINTS" id="PR01407">
    <property type="entry name" value="BUTYPHLNCDUF"/>
</dbReference>
<feature type="domain" description="B box-type" evidence="11">
    <location>
        <begin position="93"/>
        <end position="134"/>
    </location>
</feature>
<dbReference type="SMART" id="SM00589">
    <property type="entry name" value="PRY"/>
    <property type="match status" value="1"/>
</dbReference>
<evidence type="ECO:0000256" key="8">
    <source>
        <dbReference type="SAM" id="Coils"/>
    </source>
</evidence>
<dbReference type="CDD" id="cd12888">
    <property type="entry name" value="SPRY_PRY_TRIM7_like"/>
    <property type="match status" value="1"/>
</dbReference>
<dbReference type="Gene3D" id="3.30.40.10">
    <property type="entry name" value="Zinc/RING finger domain, C3HC4 (zinc finger)"/>
    <property type="match status" value="1"/>
</dbReference>
<dbReference type="PROSITE" id="PS00518">
    <property type="entry name" value="ZF_RING_1"/>
    <property type="match status" value="1"/>
</dbReference>
<comment type="function">
    <text evidence="6">Neurotoxin that produces dose-dependent hypolocomotion and hyperalgesia in mice. May directly act on the central nervous system, as it is 6500-fold more potent when administered intracerebroventricularly than intraperitoneal.</text>
</comment>
<protein>
    <submittedName>
        <fullName evidence="13">Finger RFP-like</fullName>
    </submittedName>
</protein>
<feature type="domain" description="RING-type" evidence="10">
    <location>
        <begin position="17"/>
        <end position="59"/>
    </location>
</feature>
<dbReference type="SUPFAM" id="SSF57850">
    <property type="entry name" value="RING/U-box"/>
    <property type="match status" value="1"/>
</dbReference>
<evidence type="ECO:0000256" key="4">
    <source>
        <dbReference type="ARBA" id="ARBA00022771"/>
    </source>
</evidence>
<dbReference type="InterPro" id="IPR001870">
    <property type="entry name" value="B30.2/SPRY"/>
</dbReference>
<comment type="similarity">
    <text evidence="1">Belongs to the ohanin/vespryn family.</text>
</comment>
<keyword evidence="2" id="KW-0528">Neurotoxin</keyword>
<evidence type="ECO:0000256" key="1">
    <source>
        <dbReference type="ARBA" id="ARBA00009651"/>
    </source>
</evidence>
<dbReference type="PANTHER" id="PTHR24103">
    <property type="entry name" value="E3 UBIQUITIN-PROTEIN LIGASE TRIM"/>
    <property type="match status" value="1"/>
</dbReference>
<dbReference type="PROSITE" id="PS50119">
    <property type="entry name" value="ZF_BBOX"/>
    <property type="match status" value="1"/>
</dbReference>
<dbReference type="InterPro" id="IPR013320">
    <property type="entry name" value="ConA-like_dom_sf"/>
</dbReference>
<evidence type="ECO:0000313" key="13">
    <source>
        <dbReference type="EMBL" id="CAI5768465.1"/>
    </source>
</evidence>
<evidence type="ECO:0000256" key="6">
    <source>
        <dbReference type="ARBA" id="ARBA00034460"/>
    </source>
</evidence>
<evidence type="ECO:0000256" key="5">
    <source>
        <dbReference type="ARBA" id="ARBA00022833"/>
    </source>
</evidence>
<keyword evidence="3" id="KW-0479">Metal-binding</keyword>
<evidence type="ECO:0000259" key="11">
    <source>
        <dbReference type="PROSITE" id="PS50119"/>
    </source>
</evidence>
<dbReference type="InterPro" id="IPR017907">
    <property type="entry name" value="Znf_RING_CS"/>
</dbReference>
<feature type="compositionally biased region" description="Basic and acidic residues" evidence="9">
    <location>
        <begin position="326"/>
        <end position="337"/>
    </location>
</feature>
<dbReference type="FunFam" id="2.60.120.920:FF:000004">
    <property type="entry name" value="Butyrophilin subfamily 1 member A1"/>
    <property type="match status" value="1"/>
</dbReference>
<dbReference type="Gene3D" id="3.30.160.60">
    <property type="entry name" value="Classic Zinc Finger"/>
    <property type="match status" value="1"/>
</dbReference>
<name>A0AA35JYZ8_9SAUR</name>
<dbReference type="GO" id="GO:0008270">
    <property type="term" value="F:zinc ion binding"/>
    <property type="evidence" value="ECO:0007669"/>
    <property type="project" value="UniProtKB-KW"/>
</dbReference>
<evidence type="ECO:0000256" key="2">
    <source>
        <dbReference type="ARBA" id="ARBA00022699"/>
    </source>
</evidence>
<evidence type="ECO:0000259" key="10">
    <source>
        <dbReference type="PROSITE" id="PS50089"/>
    </source>
</evidence>
<organism evidence="13 14">
    <name type="scientific">Podarcis lilfordi</name>
    <name type="common">Lilford's wall lizard</name>
    <dbReference type="NCBI Taxonomy" id="74358"/>
    <lineage>
        <taxon>Eukaryota</taxon>
        <taxon>Metazoa</taxon>
        <taxon>Chordata</taxon>
        <taxon>Craniata</taxon>
        <taxon>Vertebrata</taxon>
        <taxon>Euteleostomi</taxon>
        <taxon>Lepidosauria</taxon>
        <taxon>Squamata</taxon>
        <taxon>Bifurcata</taxon>
        <taxon>Unidentata</taxon>
        <taxon>Episquamata</taxon>
        <taxon>Laterata</taxon>
        <taxon>Lacertibaenia</taxon>
        <taxon>Lacertidae</taxon>
        <taxon>Podarcis</taxon>
    </lineage>
</organism>
<evidence type="ECO:0000256" key="3">
    <source>
        <dbReference type="ARBA" id="ARBA00022723"/>
    </source>
</evidence>
<gene>
    <name evidence="13" type="ORF">PODLI_1B002026</name>
</gene>
<dbReference type="InterPro" id="IPR003879">
    <property type="entry name" value="Butyrophylin_SPRY"/>
</dbReference>
<evidence type="ECO:0000256" key="9">
    <source>
        <dbReference type="SAM" id="MobiDB-lite"/>
    </source>
</evidence>
<feature type="domain" description="B30.2/SPRY" evidence="12">
    <location>
        <begin position="292"/>
        <end position="481"/>
    </location>
</feature>
<evidence type="ECO:0000313" key="14">
    <source>
        <dbReference type="Proteomes" id="UP001178461"/>
    </source>
</evidence>
<evidence type="ECO:0000256" key="7">
    <source>
        <dbReference type="PROSITE-ProRule" id="PRU00024"/>
    </source>
</evidence>
<dbReference type="PROSITE" id="PS50188">
    <property type="entry name" value="B302_SPRY"/>
    <property type="match status" value="1"/>
</dbReference>
<keyword evidence="8" id="KW-0175">Coiled coil</keyword>
<feature type="region of interest" description="Disordered" evidence="9">
    <location>
        <begin position="326"/>
        <end position="348"/>
    </location>
</feature>
<dbReference type="Pfam" id="PF13765">
    <property type="entry name" value="PRY"/>
    <property type="match status" value="1"/>
</dbReference>
<dbReference type="InterPro" id="IPR043136">
    <property type="entry name" value="B30.2/SPRY_sf"/>
</dbReference>
<dbReference type="Pfam" id="PF00643">
    <property type="entry name" value="zf-B_box"/>
    <property type="match status" value="1"/>
</dbReference>
<dbReference type="SMART" id="SM00336">
    <property type="entry name" value="BBOX"/>
    <property type="match status" value="1"/>
</dbReference>
<sequence>MAAAGGPIQNLCDEATCSICLDYFKDPVTIAECGHNFCRSCLILFWGESEAEASCPQCRKTVQRRSLIPNRQLANFVELIENLSLQEGKEEGGKGGVCEKHQEPLKLFCTEDEAPICVVCDRSKDHKHHEVIPLEEAFEEYKGEICHHLEILRKERGEILAYLAALDKESKDLLKLTETESLKAVEKFRELRWFLEEQEKHLLTHVEKVEKEIAGRREEQLARLSRKLSSLERIIQEMEEKGQQPASELLQDVRRTLQRYEERESPEKPLGFPPELRNRILESCELNHLVENTMKQWKDALLFSEQIQKANVTLDPDTAHPELILSEDRKSLSRGDKPQALPDNPERFGDQPCVLGREGFTAGRHFWEVTVGSGEYWDVGVARKSVERKGCFPLSPETGIWAVGKWGEYFACTSPDETPLSLREKPRRIRVTLDYEGGRVSFSDADSGAELYTFSGASFSGETLLPFFDLEGNYKTQLSIS</sequence>
<dbReference type="InterPro" id="IPR001841">
    <property type="entry name" value="Znf_RING"/>
</dbReference>
<dbReference type="Pfam" id="PF15227">
    <property type="entry name" value="zf-C3HC4_4"/>
    <property type="match status" value="1"/>
</dbReference>
<dbReference type="SMART" id="SM00184">
    <property type="entry name" value="RING"/>
    <property type="match status" value="1"/>
</dbReference>
<dbReference type="Gene3D" id="2.60.120.920">
    <property type="match status" value="1"/>
</dbReference>
<dbReference type="InterPro" id="IPR006574">
    <property type="entry name" value="PRY"/>
</dbReference>
<dbReference type="SMART" id="SM00449">
    <property type="entry name" value="SPRY"/>
    <property type="match status" value="1"/>
</dbReference>
<dbReference type="Proteomes" id="UP001178461">
    <property type="component" value="Chromosome 2"/>
</dbReference>
<feature type="coiled-coil region" evidence="8">
    <location>
        <begin position="214"/>
        <end position="241"/>
    </location>
</feature>
<dbReference type="EMBL" id="OX395127">
    <property type="protein sequence ID" value="CAI5768465.1"/>
    <property type="molecule type" value="Genomic_DNA"/>
</dbReference>
<dbReference type="CDD" id="cd19762">
    <property type="entry name" value="Bbox2_TRIM7-like"/>
    <property type="match status" value="1"/>
</dbReference>
<dbReference type="SUPFAM" id="SSF49899">
    <property type="entry name" value="Concanavalin A-like lectins/glucanases"/>
    <property type="match status" value="1"/>
</dbReference>
<dbReference type="InterPro" id="IPR003877">
    <property type="entry name" value="SPRY_dom"/>
</dbReference>
<dbReference type="PROSITE" id="PS50089">
    <property type="entry name" value="ZF_RING_2"/>
    <property type="match status" value="1"/>
</dbReference>
<accession>A0AA35JYZ8</accession>
<dbReference type="InterPro" id="IPR000315">
    <property type="entry name" value="Znf_B-box"/>
</dbReference>
<dbReference type="InterPro" id="IPR013083">
    <property type="entry name" value="Znf_RING/FYVE/PHD"/>
</dbReference>
<reference evidence="13" key="1">
    <citation type="submission" date="2022-12" db="EMBL/GenBank/DDBJ databases">
        <authorList>
            <person name="Alioto T."/>
            <person name="Alioto T."/>
            <person name="Gomez Garrido J."/>
        </authorList>
    </citation>
    <scope>NUCLEOTIDE SEQUENCE</scope>
</reference>
<dbReference type="AlphaFoldDB" id="A0AA35JYZ8"/>
<dbReference type="InterPro" id="IPR050143">
    <property type="entry name" value="TRIM/RBCC"/>
</dbReference>
<evidence type="ECO:0000259" key="12">
    <source>
        <dbReference type="PROSITE" id="PS50188"/>
    </source>
</evidence>
<proteinExistence type="inferred from homology"/>
<keyword evidence="14" id="KW-1185">Reference proteome</keyword>
<keyword evidence="4 7" id="KW-0863">Zinc-finger</keyword>
<dbReference type="SUPFAM" id="SSF57845">
    <property type="entry name" value="B-box zinc-binding domain"/>
    <property type="match status" value="1"/>
</dbReference>
<dbReference type="CDD" id="cd16594">
    <property type="entry name" value="RING-HC_TRIM7-like_C-IV"/>
    <property type="match status" value="1"/>
</dbReference>
<dbReference type="Pfam" id="PF00622">
    <property type="entry name" value="SPRY"/>
    <property type="match status" value="1"/>
</dbReference>
<keyword evidence="5" id="KW-0862">Zinc</keyword>
<keyword evidence="2" id="KW-0800">Toxin</keyword>